<dbReference type="AlphaFoldDB" id="G0MVL1"/>
<dbReference type="EMBL" id="GL379814">
    <property type="protein sequence ID" value="EGT44857.1"/>
    <property type="molecule type" value="Genomic_DNA"/>
</dbReference>
<dbReference type="HOGENOM" id="CLU_1379220_0_0_1"/>
<keyword evidence="2" id="KW-1185">Reference proteome</keyword>
<reference evidence="2" key="1">
    <citation type="submission" date="2011-07" db="EMBL/GenBank/DDBJ databases">
        <authorList>
            <consortium name="Caenorhabditis brenneri Sequencing and Analysis Consortium"/>
            <person name="Wilson R.K."/>
        </authorList>
    </citation>
    <scope>NUCLEOTIDE SEQUENCE [LARGE SCALE GENOMIC DNA]</scope>
    <source>
        <strain evidence="2">PB2801</strain>
    </source>
</reference>
<name>G0MVL1_CAEBE</name>
<proteinExistence type="predicted"/>
<dbReference type="InParanoid" id="G0MVL1"/>
<evidence type="ECO:0000313" key="1">
    <source>
        <dbReference type="EMBL" id="EGT44857.1"/>
    </source>
</evidence>
<dbReference type="Proteomes" id="UP000008068">
    <property type="component" value="Unassembled WGS sequence"/>
</dbReference>
<sequence length="198" mass="22994">MRSEKPWKSDVIAKWQPLCILHTNCSLGTIPLTWSKNRLHLEDNLFIWNNLSSIGAPSSSLGGQLVHMEHNRLQMEDNPFRWNTPLIWSKSVFSWRTTRSDGTPRSYGAKASSVGGQPVQMEHPAHMEHNRLQMEDNPFVWNNPFIWSNPFTWNKIVFIWRTTRSIGTTRSLEHNRLLLEDNLSLLGAKQIYLPSYLI</sequence>
<gene>
    <name evidence="1" type="ORF">CAEBREN_25126</name>
</gene>
<evidence type="ECO:0000313" key="2">
    <source>
        <dbReference type="Proteomes" id="UP000008068"/>
    </source>
</evidence>
<organism evidence="2">
    <name type="scientific">Caenorhabditis brenneri</name>
    <name type="common">Nematode worm</name>
    <dbReference type="NCBI Taxonomy" id="135651"/>
    <lineage>
        <taxon>Eukaryota</taxon>
        <taxon>Metazoa</taxon>
        <taxon>Ecdysozoa</taxon>
        <taxon>Nematoda</taxon>
        <taxon>Chromadorea</taxon>
        <taxon>Rhabditida</taxon>
        <taxon>Rhabditina</taxon>
        <taxon>Rhabditomorpha</taxon>
        <taxon>Rhabditoidea</taxon>
        <taxon>Rhabditidae</taxon>
        <taxon>Peloderinae</taxon>
        <taxon>Caenorhabditis</taxon>
    </lineage>
</organism>
<accession>G0MVL1</accession>
<protein>
    <submittedName>
        <fullName evidence="1">Uncharacterized protein</fullName>
    </submittedName>
</protein>